<dbReference type="InterPro" id="IPR016135">
    <property type="entry name" value="UBQ-conjugating_enzyme/RWD"/>
</dbReference>
<sequence length="215" mass="24505">MRAQLESGGDAERRIRKELRTMWVDPPSFCRPGASPVTDLFHWEVVIDGPEDSPYAGGTFPVDVQFTDDHPFKPPKITFKTKVYHPNIDSEGQMVLDIFQDNWSPILRIDKLLLSIVSVLYDPMLDRPINGHIARLYKSDIELYETKARACSRRYASTPVVSYYPEKGDENWADYFGAVAARNAEMEREEKRREAEKRLHAAAAACLAHHKVASP</sequence>
<dbReference type="FunFam" id="3.10.110.10:FF:000060">
    <property type="entry name" value="Ubiquitin conjugating enzyme (UbcB)"/>
    <property type="match status" value="1"/>
</dbReference>
<dbReference type="InterPro" id="IPR000608">
    <property type="entry name" value="UBC"/>
</dbReference>
<evidence type="ECO:0000256" key="3">
    <source>
        <dbReference type="ARBA" id="ARBA00022741"/>
    </source>
</evidence>
<dbReference type="SUPFAM" id="SSF54495">
    <property type="entry name" value="UBC-like"/>
    <property type="match status" value="1"/>
</dbReference>
<keyword evidence="4" id="KW-0833">Ubl conjugation pathway</keyword>
<dbReference type="SMART" id="SM00212">
    <property type="entry name" value="UBCc"/>
    <property type="match status" value="1"/>
</dbReference>
<name>A0AAQ3THR9_PASNO</name>
<reference evidence="7 8" key="1">
    <citation type="submission" date="2024-02" db="EMBL/GenBank/DDBJ databases">
        <title>High-quality chromosome-scale genome assembly of Pensacola bahiagrass (Paspalum notatum Flugge var. saurae).</title>
        <authorList>
            <person name="Vega J.M."/>
            <person name="Podio M."/>
            <person name="Orjuela J."/>
            <person name="Siena L.A."/>
            <person name="Pessino S.C."/>
            <person name="Combes M.C."/>
            <person name="Mariac C."/>
            <person name="Albertini E."/>
            <person name="Pupilli F."/>
            <person name="Ortiz J.P.A."/>
            <person name="Leblanc O."/>
        </authorList>
    </citation>
    <scope>NUCLEOTIDE SEQUENCE [LARGE SCALE GENOMIC DNA]</scope>
    <source>
        <strain evidence="7">R1</strain>
        <tissue evidence="7">Leaf</tissue>
    </source>
</reference>
<dbReference type="PANTHER" id="PTHR24068">
    <property type="entry name" value="UBIQUITIN-CONJUGATING ENZYME E2"/>
    <property type="match status" value="1"/>
</dbReference>
<keyword evidence="2" id="KW-0808">Transferase</keyword>
<evidence type="ECO:0000256" key="5">
    <source>
        <dbReference type="ARBA" id="ARBA00022840"/>
    </source>
</evidence>
<keyword evidence="8" id="KW-1185">Reference proteome</keyword>
<evidence type="ECO:0000256" key="2">
    <source>
        <dbReference type="ARBA" id="ARBA00022679"/>
    </source>
</evidence>
<dbReference type="GO" id="GO:0005524">
    <property type="term" value="F:ATP binding"/>
    <property type="evidence" value="ECO:0007669"/>
    <property type="project" value="UniProtKB-KW"/>
</dbReference>
<protein>
    <recommendedName>
        <fullName evidence="1">E2 ubiquitin-conjugating enzyme</fullName>
        <ecNumber evidence="1">2.3.2.23</ecNumber>
    </recommendedName>
</protein>
<dbReference type="EC" id="2.3.2.23" evidence="1"/>
<proteinExistence type="predicted"/>
<evidence type="ECO:0000256" key="1">
    <source>
        <dbReference type="ARBA" id="ARBA00012486"/>
    </source>
</evidence>
<evidence type="ECO:0000313" key="8">
    <source>
        <dbReference type="Proteomes" id="UP001341281"/>
    </source>
</evidence>
<dbReference type="Pfam" id="PF00179">
    <property type="entry name" value="UQ_con"/>
    <property type="match status" value="1"/>
</dbReference>
<dbReference type="EMBL" id="CP144749">
    <property type="protein sequence ID" value="WVZ73913.1"/>
    <property type="molecule type" value="Genomic_DNA"/>
</dbReference>
<evidence type="ECO:0000256" key="4">
    <source>
        <dbReference type="ARBA" id="ARBA00022786"/>
    </source>
</evidence>
<keyword evidence="5" id="KW-0067">ATP-binding</keyword>
<gene>
    <name evidence="7" type="ORF">U9M48_022166</name>
</gene>
<accession>A0AAQ3THR9</accession>
<keyword evidence="3" id="KW-0547">Nucleotide-binding</keyword>
<feature type="domain" description="UBC core" evidence="6">
    <location>
        <begin position="10"/>
        <end position="157"/>
    </location>
</feature>
<dbReference type="Proteomes" id="UP001341281">
    <property type="component" value="Chromosome 05"/>
</dbReference>
<organism evidence="7 8">
    <name type="scientific">Paspalum notatum var. saurae</name>
    <dbReference type="NCBI Taxonomy" id="547442"/>
    <lineage>
        <taxon>Eukaryota</taxon>
        <taxon>Viridiplantae</taxon>
        <taxon>Streptophyta</taxon>
        <taxon>Embryophyta</taxon>
        <taxon>Tracheophyta</taxon>
        <taxon>Spermatophyta</taxon>
        <taxon>Magnoliopsida</taxon>
        <taxon>Liliopsida</taxon>
        <taxon>Poales</taxon>
        <taxon>Poaceae</taxon>
        <taxon>PACMAD clade</taxon>
        <taxon>Panicoideae</taxon>
        <taxon>Andropogonodae</taxon>
        <taxon>Paspaleae</taxon>
        <taxon>Paspalinae</taxon>
        <taxon>Paspalum</taxon>
    </lineage>
</organism>
<evidence type="ECO:0000259" key="6">
    <source>
        <dbReference type="PROSITE" id="PS50127"/>
    </source>
</evidence>
<dbReference type="Gene3D" id="3.10.110.10">
    <property type="entry name" value="Ubiquitin Conjugating Enzyme"/>
    <property type="match status" value="1"/>
</dbReference>
<dbReference type="PROSITE" id="PS50127">
    <property type="entry name" value="UBC_2"/>
    <property type="match status" value="1"/>
</dbReference>
<dbReference type="GO" id="GO:0061631">
    <property type="term" value="F:ubiquitin conjugating enzyme activity"/>
    <property type="evidence" value="ECO:0007669"/>
    <property type="project" value="UniProtKB-EC"/>
</dbReference>
<evidence type="ECO:0000313" key="7">
    <source>
        <dbReference type="EMBL" id="WVZ73913.1"/>
    </source>
</evidence>
<dbReference type="AlphaFoldDB" id="A0AAQ3THR9"/>